<protein>
    <recommendedName>
        <fullName evidence="4">DUF4345 domain-containing protein</fullName>
    </recommendedName>
</protein>
<organism evidence="2 3">
    <name type="scientific">Phenylobacterium zucineum (strain HLK1)</name>
    <dbReference type="NCBI Taxonomy" id="450851"/>
    <lineage>
        <taxon>Bacteria</taxon>
        <taxon>Pseudomonadati</taxon>
        <taxon>Pseudomonadota</taxon>
        <taxon>Alphaproteobacteria</taxon>
        <taxon>Caulobacterales</taxon>
        <taxon>Caulobacteraceae</taxon>
        <taxon>Phenylobacterium</taxon>
    </lineage>
</organism>
<keyword evidence="1" id="KW-0812">Transmembrane</keyword>
<dbReference type="STRING" id="450851.PHZ_c2579"/>
<dbReference type="KEGG" id="pzu:PHZ_c2579"/>
<dbReference type="eggNOG" id="ENOG50332W3">
    <property type="taxonomic scope" value="Bacteria"/>
</dbReference>
<evidence type="ECO:0000313" key="2">
    <source>
        <dbReference type="EMBL" id="ACG78988.1"/>
    </source>
</evidence>
<dbReference type="HOGENOM" id="CLU_153803_0_0_5"/>
<gene>
    <name evidence="2" type="ordered locus">PHZ_c2579</name>
</gene>
<keyword evidence="3" id="KW-1185">Reference proteome</keyword>
<proteinExistence type="predicted"/>
<feature type="transmembrane region" description="Helical" evidence="1">
    <location>
        <begin position="12"/>
        <end position="32"/>
    </location>
</feature>
<name>B4RH40_PHEZH</name>
<evidence type="ECO:0008006" key="4">
    <source>
        <dbReference type="Google" id="ProtNLM"/>
    </source>
</evidence>
<reference evidence="2 3" key="1">
    <citation type="journal article" date="2008" name="BMC Genomics">
        <title>Complete genome of Phenylobacterium zucineum - a novel facultative intracellular bacterium isolated from human erythroleukemia cell line K562.</title>
        <authorList>
            <person name="Luo Y."/>
            <person name="Xu X."/>
            <person name="Ding Z."/>
            <person name="Liu Z."/>
            <person name="Zhang B."/>
            <person name="Yan Z."/>
            <person name="Sun J."/>
            <person name="Hu S."/>
            <person name="Hu X."/>
        </authorList>
    </citation>
    <scope>NUCLEOTIDE SEQUENCE [LARGE SCALE GENOMIC DNA]</scope>
    <source>
        <strain evidence="2 3">HLK1</strain>
    </source>
</reference>
<feature type="transmembrane region" description="Helical" evidence="1">
    <location>
        <begin position="75"/>
        <end position="93"/>
    </location>
</feature>
<accession>B4RH40</accession>
<dbReference type="RefSeq" id="WP_012523126.1">
    <property type="nucleotide sequence ID" value="NC_011144.1"/>
</dbReference>
<dbReference type="Proteomes" id="UP000001868">
    <property type="component" value="Chromosome"/>
</dbReference>
<dbReference type="OrthoDB" id="287782at2"/>
<feature type="transmembrane region" description="Helical" evidence="1">
    <location>
        <begin position="52"/>
        <end position="68"/>
    </location>
</feature>
<keyword evidence="1" id="KW-1133">Transmembrane helix</keyword>
<evidence type="ECO:0000313" key="3">
    <source>
        <dbReference type="Proteomes" id="UP000001868"/>
    </source>
</evidence>
<sequence>MARNWDRWLAGLTAAVLGANGLAMLFGPLAWYDAVPGVPATGPFNPHFVRDIGAAYLVAALGLAWFAWRPRQGWPAMAAGAAFLTFHAAIHVYDAACGTSPLADVRQDFVGVYLLAAIPLLLALVRRPAPR</sequence>
<keyword evidence="1" id="KW-0472">Membrane</keyword>
<dbReference type="AlphaFoldDB" id="B4RH40"/>
<feature type="transmembrane region" description="Helical" evidence="1">
    <location>
        <begin position="105"/>
        <end position="125"/>
    </location>
</feature>
<dbReference type="EMBL" id="CP000747">
    <property type="protein sequence ID" value="ACG78988.1"/>
    <property type="molecule type" value="Genomic_DNA"/>
</dbReference>
<evidence type="ECO:0000256" key="1">
    <source>
        <dbReference type="SAM" id="Phobius"/>
    </source>
</evidence>